<keyword evidence="13" id="KW-1185">Reference proteome</keyword>
<dbReference type="Proteomes" id="UP001228690">
    <property type="component" value="Chromosome"/>
</dbReference>
<comment type="subunit">
    <text evidence="2">The complex is composed of two ATP-binding proteins (UgpC), two transmembrane proteins (UgpA and UgpE) and a solute-binding protein (UgpB).</text>
</comment>
<evidence type="ECO:0000256" key="7">
    <source>
        <dbReference type="ARBA" id="ARBA00022989"/>
    </source>
</evidence>
<protein>
    <recommendedName>
        <fullName evidence="9">sn-glycerol-3-phosphate transport system permease protein UgpA</fullName>
    </recommendedName>
</protein>
<keyword evidence="3" id="KW-0813">Transport</keyword>
<evidence type="ECO:0000313" key="13">
    <source>
        <dbReference type="Proteomes" id="UP001228690"/>
    </source>
</evidence>
<organism evidence="12 13">
    <name type="scientific">Candidatus Haliotispira prima</name>
    <dbReference type="NCBI Taxonomy" id="3034016"/>
    <lineage>
        <taxon>Bacteria</taxon>
        <taxon>Pseudomonadati</taxon>
        <taxon>Spirochaetota</taxon>
        <taxon>Spirochaetia</taxon>
        <taxon>Spirochaetales</taxon>
        <taxon>Spirochaetaceae</taxon>
        <taxon>Candidatus Haliotispira</taxon>
    </lineage>
</organism>
<evidence type="ECO:0000256" key="4">
    <source>
        <dbReference type="ARBA" id="ARBA00022475"/>
    </source>
</evidence>
<comment type="subcellular location">
    <subcellularLocation>
        <location evidence="1">Cell inner membrane</location>
        <topology evidence="1">Multi-pass membrane protein</topology>
    </subcellularLocation>
</comment>
<proteinExistence type="predicted"/>
<evidence type="ECO:0000256" key="8">
    <source>
        <dbReference type="ARBA" id="ARBA00023136"/>
    </source>
</evidence>
<evidence type="ECO:0000256" key="2">
    <source>
        <dbReference type="ARBA" id="ARBA00011557"/>
    </source>
</evidence>
<keyword evidence="7 10" id="KW-1133">Transmembrane helix</keyword>
<evidence type="ECO:0000256" key="5">
    <source>
        <dbReference type="ARBA" id="ARBA00022519"/>
    </source>
</evidence>
<dbReference type="InterPro" id="IPR050809">
    <property type="entry name" value="UgpAE/MalFG_permease"/>
</dbReference>
<feature type="transmembrane region" description="Helical" evidence="10">
    <location>
        <begin position="153"/>
        <end position="170"/>
    </location>
</feature>
<dbReference type="InterPro" id="IPR000515">
    <property type="entry name" value="MetI-like"/>
</dbReference>
<reference evidence="12 13" key="1">
    <citation type="submission" date="2023-04" db="EMBL/GenBank/DDBJ databases">
        <title>Spirochaete genome identified in red abalone sample constitutes a novel genus.</title>
        <authorList>
            <person name="Sharma S.P."/>
            <person name="Purcell C.M."/>
            <person name="Hyde J.R."/>
            <person name="Severin A.J."/>
        </authorList>
    </citation>
    <scope>NUCLEOTIDE SEQUENCE [LARGE SCALE GENOMIC DNA]</scope>
    <source>
        <strain evidence="12 13">SP-2023</strain>
    </source>
</reference>
<dbReference type="Gene3D" id="1.10.3720.10">
    <property type="entry name" value="MetI-like"/>
    <property type="match status" value="1"/>
</dbReference>
<dbReference type="SUPFAM" id="SSF161098">
    <property type="entry name" value="MetI-like"/>
    <property type="match status" value="1"/>
</dbReference>
<evidence type="ECO:0000256" key="1">
    <source>
        <dbReference type="ARBA" id="ARBA00004429"/>
    </source>
</evidence>
<dbReference type="PANTHER" id="PTHR43227:SF9">
    <property type="entry name" value="SN-GLYCEROL-3-PHOSPHATE TRANSPORT SYSTEM PERMEASE PROTEIN UGPA"/>
    <property type="match status" value="1"/>
</dbReference>
<dbReference type="CDD" id="cd06261">
    <property type="entry name" value="TM_PBP2"/>
    <property type="match status" value="1"/>
</dbReference>
<dbReference type="InterPro" id="IPR035906">
    <property type="entry name" value="MetI-like_sf"/>
</dbReference>
<keyword evidence="8 10" id="KW-0472">Membrane</keyword>
<sequence length="310" mass="34399">MIDYPIFRNKWLALGLLLPTLLILLVFLYYPLWQMFVTSFYRSNFVLNTRTFNGVANFVRLFSGPFAAAYRQVFVQTLILVVTVEVIGIGLSMILAYMLTLPIRGLRLYQGVILLTFALSPSVMAVIFSFMFNPEAGIVNHILGQWFGIKPDWLGNGVLAMGLTATGLIWKNLGYNVVFYIAAFRNLPKEIDAAAKIDGAHGLGKLLRISAPLLSPTTFFLVFTNLTFVVFDSFGFIDIFTRGSPVGRGFFDNTGMTSTLMYKIFLDGFGGSSNIGTAAAQSILLFILVVGLAVVNYRVTHKNIQYGENN</sequence>
<name>A0ABY8MN80_9SPIO</name>
<feature type="transmembrane region" description="Helical" evidence="10">
    <location>
        <begin position="111"/>
        <end position="133"/>
    </location>
</feature>
<evidence type="ECO:0000313" key="12">
    <source>
        <dbReference type="EMBL" id="WGK70224.1"/>
    </source>
</evidence>
<evidence type="ECO:0000256" key="9">
    <source>
        <dbReference type="ARBA" id="ARBA00040780"/>
    </source>
</evidence>
<keyword evidence="5" id="KW-0997">Cell inner membrane</keyword>
<dbReference type="PANTHER" id="PTHR43227">
    <property type="entry name" value="BLL4140 PROTEIN"/>
    <property type="match status" value="1"/>
</dbReference>
<keyword evidence="4" id="KW-1003">Cell membrane</keyword>
<evidence type="ECO:0000259" key="11">
    <source>
        <dbReference type="PROSITE" id="PS50928"/>
    </source>
</evidence>
<evidence type="ECO:0000256" key="3">
    <source>
        <dbReference type="ARBA" id="ARBA00022448"/>
    </source>
</evidence>
<dbReference type="RefSeq" id="WP_326928432.1">
    <property type="nucleotide sequence ID" value="NZ_CP123443.1"/>
</dbReference>
<evidence type="ECO:0000256" key="6">
    <source>
        <dbReference type="ARBA" id="ARBA00022692"/>
    </source>
</evidence>
<accession>A0ABY8MN80</accession>
<dbReference type="EMBL" id="CP123443">
    <property type="protein sequence ID" value="WGK70224.1"/>
    <property type="molecule type" value="Genomic_DNA"/>
</dbReference>
<feature type="transmembrane region" description="Helical" evidence="10">
    <location>
        <begin position="213"/>
        <end position="237"/>
    </location>
</feature>
<feature type="transmembrane region" description="Helical" evidence="10">
    <location>
        <begin position="12"/>
        <end position="32"/>
    </location>
</feature>
<feature type="domain" description="ABC transmembrane type-1" evidence="11">
    <location>
        <begin position="74"/>
        <end position="296"/>
    </location>
</feature>
<evidence type="ECO:0000256" key="10">
    <source>
        <dbReference type="SAM" id="Phobius"/>
    </source>
</evidence>
<keyword evidence="6 10" id="KW-0812">Transmembrane</keyword>
<feature type="transmembrane region" description="Helical" evidence="10">
    <location>
        <begin position="73"/>
        <end position="99"/>
    </location>
</feature>
<dbReference type="PROSITE" id="PS50928">
    <property type="entry name" value="ABC_TM1"/>
    <property type="match status" value="1"/>
</dbReference>
<feature type="transmembrane region" description="Helical" evidence="10">
    <location>
        <begin position="275"/>
        <end position="295"/>
    </location>
</feature>
<gene>
    <name evidence="12" type="ORF">P0082_05020</name>
</gene>